<dbReference type="Proteomes" id="UP001432216">
    <property type="component" value="Chromosome 4"/>
</dbReference>
<reference evidence="1 2" key="1">
    <citation type="submission" date="2024-01" db="EMBL/GenBank/DDBJ databases">
        <title>Comparative genomics of Cryptococcus and Kwoniella reveals pathogenesis evolution and contrasting modes of karyotype evolution via chromosome fusion or intercentromeric recombination.</title>
        <authorList>
            <person name="Coelho M.A."/>
            <person name="David-Palma M."/>
            <person name="Shea T."/>
            <person name="Bowers K."/>
            <person name="McGinley-Smith S."/>
            <person name="Mohammad A.W."/>
            <person name="Gnirke A."/>
            <person name="Yurkov A.M."/>
            <person name="Nowrousian M."/>
            <person name="Sun S."/>
            <person name="Cuomo C.A."/>
            <person name="Heitman J."/>
        </authorList>
    </citation>
    <scope>NUCLEOTIDE SEQUENCE [LARGE SCALE GENOMIC DNA]</scope>
    <source>
        <strain evidence="1 2">7685027</strain>
    </source>
</reference>
<evidence type="ECO:0000313" key="2">
    <source>
        <dbReference type="Proteomes" id="UP001432216"/>
    </source>
</evidence>
<evidence type="ECO:0000313" key="1">
    <source>
        <dbReference type="EMBL" id="WVO21401.1"/>
    </source>
</evidence>
<dbReference type="InterPro" id="IPR004127">
    <property type="entry name" value="Prefoldin_subunit_alpha"/>
</dbReference>
<dbReference type="EMBL" id="CP143809">
    <property type="protein sequence ID" value="WVO21401.1"/>
    <property type="molecule type" value="Genomic_DNA"/>
</dbReference>
<dbReference type="Gene3D" id="1.10.287.370">
    <property type="match status" value="1"/>
</dbReference>
<sequence length="142" mass="16138">MSVNLSWPSRTTQSQVYSAHLRNALLPELENTRQRLSTVETDIAEYALLRDNLVGLQKDQGKEVNTMSEMGVGIWVYTTIPDVSVITLDLGFDLHLEMPLADAEEYVKKKLEILKKKRDSLSQKEEFLVWQIGQVQFPGAMA</sequence>
<accession>A0ABZ2ASA8</accession>
<keyword evidence="2" id="KW-1185">Reference proteome</keyword>
<protein>
    <recommendedName>
        <fullName evidence="3">Prefoldin, alpha subunit</fullName>
    </recommendedName>
</protein>
<dbReference type="InterPro" id="IPR009053">
    <property type="entry name" value="Prefoldin"/>
</dbReference>
<dbReference type="GeneID" id="89989482"/>
<evidence type="ECO:0008006" key="3">
    <source>
        <dbReference type="Google" id="ProtNLM"/>
    </source>
</evidence>
<dbReference type="RefSeq" id="XP_064720640.1">
    <property type="nucleotide sequence ID" value="XM_064864568.1"/>
</dbReference>
<name>A0ABZ2ASA8_9TREE</name>
<organism evidence="1 2">
    <name type="scientific">Cryptococcus decagattii</name>
    <dbReference type="NCBI Taxonomy" id="1859122"/>
    <lineage>
        <taxon>Eukaryota</taxon>
        <taxon>Fungi</taxon>
        <taxon>Dikarya</taxon>
        <taxon>Basidiomycota</taxon>
        <taxon>Agaricomycotina</taxon>
        <taxon>Tremellomycetes</taxon>
        <taxon>Tremellales</taxon>
        <taxon>Cryptococcaceae</taxon>
        <taxon>Cryptococcus</taxon>
        <taxon>Cryptococcus gattii species complex</taxon>
    </lineage>
</organism>
<proteinExistence type="predicted"/>
<dbReference type="Pfam" id="PF02996">
    <property type="entry name" value="Prefoldin"/>
    <property type="match status" value="1"/>
</dbReference>
<gene>
    <name evidence="1" type="ORF">IAS62_002709</name>
</gene>
<dbReference type="SUPFAM" id="SSF46579">
    <property type="entry name" value="Prefoldin"/>
    <property type="match status" value="1"/>
</dbReference>